<reference evidence="1" key="1">
    <citation type="submission" date="2018-08" db="EMBL/GenBank/DDBJ databases">
        <authorList>
            <person name="Rossello M."/>
        </authorList>
    </citation>
    <scope>NUCLEOTIDE SEQUENCE [LARGE SCALE GENOMIC DNA]</scope>
    <source>
        <strain evidence="1">cv. Chinese Spring</strain>
    </source>
</reference>
<dbReference type="Gramene" id="TraesCSU02G061200.1">
    <property type="protein sequence ID" value="TraesCSU02G061200.1.cds1"/>
    <property type="gene ID" value="TraesCSU02G061200"/>
</dbReference>
<protein>
    <submittedName>
        <fullName evidence="1">Uncharacterized protein</fullName>
    </submittedName>
</protein>
<sequence>MAFALQGWAAQVSGLLERLEVISDRVVASPAIISSLAPMGPPPPWCDHEESLLPAVACGKDISDAGVAGCSSEVLATVALPVDIPPPLDLALHRMVTQGEEAQAKVAEKVRGTDDMERTEVSLPVGLVGEVTPLVSSPGMTASEGNTHMMSSGSEELLGDTGVPSTTLLDELLSSFSCTAPQSLLVEPIQLQIEGVSTCSGRRSDRLDKKNKNCNIPIAKRAEYRLAEAYGELPKGMTSKKATEEEVQEKMKPYLQMYKKPPTPMAVQAIRALVEVNV</sequence>
<evidence type="ECO:0000313" key="1">
    <source>
        <dbReference type="EnsemblPlants" id="TraesCSU02G061200.1.cds1"/>
    </source>
</evidence>
<dbReference type="Proteomes" id="UP000019116">
    <property type="component" value="Chromosome Un"/>
</dbReference>
<keyword evidence="2" id="KW-1185">Reference proteome</keyword>
<organism evidence="1">
    <name type="scientific">Triticum aestivum</name>
    <name type="common">Wheat</name>
    <dbReference type="NCBI Taxonomy" id="4565"/>
    <lineage>
        <taxon>Eukaryota</taxon>
        <taxon>Viridiplantae</taxon>
        <taxon>Streptophyta</taxon>
        <taxon>Embryophyta</taxon>
        <taxon>Tracheophyta</taxon>
        <taxon>Spermatophyta</taxon>
        <taxon>Magnoliopsida</taxon>
        <taxon>Liliopsida</taxon>
        <taxon>Poales</taxon>
        <taxon>Poaceae</taxon>
        <taxon>BOP clade</taxon>
        <taxon>Pooideae</taxon>
        <taxon>Triticodae</taxon>
        <taxon>Triticeae</taxon>
        <taxon>Triticinae</taxon>
        <taxon>Triticum</taxon>
    </lineage>
</organism>
<proteinExistence type="predicted"/>
<reference evidence="1" key="2">
    <citation type="submission" date="2018-10" db="UniProtKB">
        <authorList>
            <consortium name="EnsemblPlants"/>
        </authorList>
    </citation>
    <scope>IDENTIFICATION</scope>
</reference>
<dbReference type="AlphaFoldDB" id="A0A3B6UAA8"/>
<dbReference type="EnsemblPlants" id="TraesCSU02G061200.1">
    <property type="protein sequence ID" value="TraesCSU02G061200.1.cds1"/>
    <property type="gene ID" value="TraesCSU02G061200"/>
</dbReference>
<accession>A0A3B6UAA8</accession>
<evidence type="ECO:0000313" key="2">
    <source>
        <dbReference type="Proteomes" id="UP000019116"/>
    </source>
</evidence>
<name>A0A3B6UAA8_WHEAT</name>
<dbReference type="SMR" id="A0A3B6UAA8"/>